<evidence type="ECO:0000313" key="1">
    <source>
        <dbReference type="EMBL" id="OIQ65735.1"/>
    </source>
</evidence>
<dbReference type="AlphaFoldDB" id="A0A1J5PD36"/>
<sequence>MRQMVGHEMKSLPKRTSKNLLGNAAHLAKPQSESFLKPRIPPLGAILRPAQLGVERICHMIDIAGGKPGIIQARTDRLLGELMRVVEVRRLTVLDAIEPFLLDGGDERAVDKQRGG</sequence>
<organism evidence="1">
    <name type="scientific">mine drainage metagenome</name>
    <dbReference type="NCBI Taxonomy" id="410659"/>
    <lineage>
        <taxon>unclassified sequences</taxon>
        <taxon>metagenomes</taxon>
        <taxon>ecological metagenomes</taxon>
    </lineage>
</organism>
<reference evidence="1" key="1">
    <citation type="submission" date="2016-10" db="EMBL/GenBank/DDBJ databases">
        <title>Sequence of Gallionella enrichment culture.</title>
        <authorList>
            <person name="Poehlein A."/>
            <person name="Muehling M."/>
            <person name="Daniel R."/>
        </authorList>
    </citation>
    <scope>NUCLEOTIDE SEQUENCE</scope>
</reference>
<name>A0A1J5PD36_9ZZZZ</name>
<protein>
    <submittedName>
        <fullName evidence="1">Uncharacterized protein</fullName>
    </submittedName>
</protein>
<proteinExistence type="predicted"/>
<accession>A0A1J5PD36</accession>
<comment type="caution">
    <text evidence="1">The sequence shown here is derived from an EMBL/GenBank/DDBJ whole genome shotgun (WGS) entry which is preliminary data.</text>
</comment>
<dbReference type="EMBL" id="MLJW01007099">
    <property type="protein sequence ID" value="OIQ65735.1"/>
    <property type="molecule type" value="Genomic_DNA"/>
</dbReference>
<gene>
    <name evidence="1" type="ORF">GALL_527020</name>
</gene>